<protein>
    <submittedName>
        <fullName evidence="8">Dynamin family protein</fullName>
    </submittedName>
</protein>
<dbReference type="InterPro" id="IPR027094">
    <property type="entry name" value="Mitofusin_fam"/>
</dbReference>
<dbReference type="Pfam" id="PF00350">
    <property type="entry name" value="Dynamin_N"/>
    <property type="match status" value="1"/>
</dbReference>
<keyword evidence="9" id="KW-1185">Reference proteome</keyword>
<dbReference type="InterPro" id="IPR027417">
    <property type="entry name" value="P-loop_NTPase"/>
</dbReference>
<evidence type="ECO:0000259" key="7">
    <source>
        <dbReference type="Pfam" id="PF00350"/>
    </source>
</evidence>
<reference evidence="8 9" key="1">
    <citation type="submission" date="2023-01" db="EMBL/GenBank/DDBJ databases">
        <title>Description of Helicobacter ibis sp. nov. isolated from faecal droppings of black-faced ibis (Theristicus melanopis).</title>
        <authorList>
            <person name="Lopez-Cantillo M."/>
            <person name="Vidal-Veuthey B."/>
            <person name="Mella A."/>
            <person name="De La Haba R."/>
            <person name="Collado L."/>
        </authorList>
    </citation>
    <scope>NUCLEOTIDE SEQUENCE [LARGE SCALE GENOMIC DNA]</scope>
    <source>
        <strain evidence="8 9">A82</strain>
    </source>
</reference>
<proteinExistence type="predicted"/>
<name>A0ABT4VBT4_9HELI</name>
<accession>A0ABT4VBT4</accession>
<evidence type="ECO:0000256" key="4">
    <source>
        <dbReference type="ARBA" id="ARBA00023134"/>
    </source>
</evidence>
<evidence type="ECO:0000256" key="1">
    <source>
        <dbReference type="ARBA" id="ARBA00004370"/>
    </source>
</evidence>
<evidence type="ECO:0000313" key="9">
    <source>
        <dbReference type="Proteomes" id="UP001210261"/>
    </source>
</evidence>
<dbReference type="Proteomes" id="UP001210261">
    <property type="component" value="Unassembled WGS sequence"/>
</dbReference>
<gene>
    <name evidence="8" type="ORF">PF021_00565</name>
</gene>
<keyword evidence="2" id="KW-0547">Nucleotide-binding</keyword>
<evidence type="ECO:0000256" key="6">
    <source>
        <dbReference type="SAM" id="Coils"/>
    </source>
</evidence>
<keyword evidence="5" id="KW-0472">Membrane</keyword>
<evidence type="ECO:0000313" key="8">
    <source>
        <dbReference type="EMBL" id="MDA3968164.1"/>
    </source>
</evidence>
<dbReference type="PANTHER" id="PTHR10465">
    <property type="entry name" value="TRANSMEMBRANE GTPASE FZO1"/>
    <property type="match status" value="1"/>
</dbReference>
<evidence type="ECO:0000256" key="2">
    <source>
        <dbReference type="ARBA" id="ARBA00022741"/>
    </source>
</evidence>
<keyword evidence="4" id="KW-0342">GTP-binding</keyword>
<comment type="caution">
    <text evidence="8">The sequence shown here is derived from an EMBL/GenBank/DDBJ whole genome shotgun (WGS) entry which is preliminary data.</text>
</comment>
<evidence type="ECO:0000256" key="5">
    <source>
        <dbReference type="ARBA" id="ARBA00023136"/>
    </source>
</evidence>
<dbReference type="PANTHER" id="PTHR10465:SF0">
    <property type="entry name" value="SARCALUMENIN"/>
    <property type="match status" value="1"/>
</dbReference>
<sequence length="759" mass="87664">MDSLKEFFGDVFPLHNLKILDSSNASNLASIILSLDVDSFNIFWETNTISDISNKYLKGELNYKLIEQMQYGILLDLQKDSIDIKLIEEVTNNLLTLKNNNLLSNKRHDTLIRLLEKIKLHKLQQTQDIKESTIKFVNFFDESLELIKEQIDTIQNKCEVNDITKNDFIEIINKAKNQHFKIGIAGILSAGKSTLINALLKEEVLGSSTIPETASLTILRYSDNKKAEITFWNTQEFKELQKTISNETLELLDTESFKEKIQSYIQDTTKTIEVKIDELKNYTSANTSDKLCNLVKQTTLYTPLEILKNNVELIDTPGLDDPIIQREIITKEYIKQCDLLLYAMNASQSATQLDIDFIIYVLENTNISRILIILTHADLLEKRELDLAFAYTKSSIQKQLLDKIPHTKAMLMIERLDFIYLASYPALLCNTNPKKAQEKGYTLKDSNLQTLENYLNSTLLGSNSTKAKDIIFIALRQFEKILLKLQENLNLESKLLFASESKIQEEIEIIKSQATQKTEEINALQLKLKNAKEELEIFLQSAKNSLNQKLKNAKTILIKRIYDDILYDMEKNQTIQNNRLDRILELGLSDFLIDILRDSKKELSKKIDQIKLSFSEIAINESSNINLDKNLITKCKIQLLNEIQKITKKHNKNSKDSMFIELGRCFDSGFLSFEDEIIKQSKNFESKITQDFTQALENIINTHKKDEEEKQRTLQKIIQNSHNNNQEKEQRMIKIDSSQKCIKDALKLCTTLQQYTTKE</sequence>
<feature type="coiled-coil region" evidence="6">
    <location>
        <begin position="507"/>
        <end position="548"/>
    </location>
</feature>
<feature type="domain" description="Dynamin N-terminal" evidence="7">
    <location>
        <begin position="182"/>
        <end position="375"/>
    </location>
</feature>
<dbReference type="Gene3D" id="3.40.50.300">
    <property type="entry name" value="P-loop containing nucleotide triphosphate hydrolases"/>
    <property type="match status" value="1"/>
</dbReference>
<keyword evidence="6" id="KW-0175">Coiled coil</keyword>
<dbReference type="SUPFAM" id="SSF52540">
    <property type="entry name" value="P-loop containing nucleoside triphosphate hydrolases"/>
    <property type="match status" value="1"/>
</dbReference>
<dbReference type="EMBL" id="JAQHXR010000001">
    <property type="protein sequence ID" value="MDA3968164.1"/>
    <property type="molecule type" value="Genomic_DNA"/>
</dbReference>
<dbReference type="RefSeq" id="WP_271020461.1">
    <property type="nucleotide sequence ID" value="NZ_JAQHXR010000001.1"/>
</dbReference>
<evidence type="ECO:0000256" key="3">
    <source>
        <dbReference type="ARBA" id="ARBA00022801"/>
    </source>
</evidence>
<keyword evidence="3" id="KW-0378">Hydrolase</keyword>
<dbReference type="InterPro" id="IPR045063">
    <property type="entry name" value="Dynamin_N"/>
</dbReference>
<organism evidence="8 9">
    <name type="scientific">Helicobacter ibis</name>
    <dbReference type="NCBI Taxonomy" id="2962633"/>
    <lineage>
        <taxon>Bacteria</taxon>
        <taxon>Pseudomonadati</taxon>
        <taxon>Campylobacterota</taxon>
        <taxon>Epsilonproteobacteria</taxon>
        <taxon>Campylobacterales</taxon>
        <taxon>Helicobacteraceae</taxon>
        <taxon>Helicobacter</taxon>
    </lineage>
</organism>
<comment type="subcellular location">
    <subcellularLocation>
        <location evidence="1">Membrane</location>
    </subcellularLocation>
</comment>